<evidence type="ECO:0000256" key="2">
    <source>
        <dbReference type="PROSITE-ProRule" id="PRU00059"/>
    </source>
</evidence>
<keyword evidence="1" id="KW-1015">Disulfide bond</keyword>
<evidence type="ECO:0000313" key="5">
    <source>
        <dbReference type="EMBL" id="KAJ7382747.1"/>
    </source>
</evidence>
<dbReference type="InterPro" id="IPR035914">
    <property type="entry name" value="Sperma_CUB_dom_sf"/>
</dbReference>
<protein>
    <submittedName>
        <fullName evidence="5">Uncharacterized protein</fullName>
    </submittedName>
</protein>
<organism evidence="5 6">
    <name type="scientific">Desmophyllum pertusum</name>
    <dbReference type="NCBI Taxonomy" id="174260"/>
    <lineage>
        <taxon>Eukaryota</taxon>
        <taxon>Metazoa</taxon>
        <taxon>Cnidaria</taxon>
        <taxon>Anthozoa</taxon>
        <taxon>Hexacorallia</taxon>
        <taxon>Scleractinia</taxon>
        <taxon>Caryophylliina</taxon>
        <taxon>Caryophylliidae</taxon>
        <taxon>Desmophyllum</taxon>
    </lineage>
</organism>
<dbReference type="InterPro" id="IPR013320">
    <property type="entry name" value="ConA-like_dom_sf"/>
</dbReference>
<feature type="domain" description="Pentraxin (PTX)" evidence="4">
    <location>
        <begin position="187"/>
        <end position="377"/>
    </location>
</feature>
<dbReference type="Gene3D" id="2.60.120.200">
    <property type="match status" value="1"/>
</dbReference>
<dbReference type="Gene3D" id="2.60.120.290">
    <property type="entry name" value="Spermadhesin, CUB domain"/>
    <property type="match status" value="2"/>
</dbReference>
<dbReference type="Proteomes" id="UP001163046">
    <property type="component" value="Unassembled WGS sequence"/>
</dbReference>
<dbReference type="EMBL" id="MU825915">
    <property type="protein sequence ID" value="KAJ7382747.1"/>
    <property type="molecule type" value="Genomic_DNA"/>
</dbReference>
<dbReference type="InterPro" id="IPR030476">
    <property type="entry name" value="Pentaxin_CS"/>
</dbReference>
<dbReference type="PANTHER" id="PTHR24255:SF31">
    <property type="entry name" value="CUBILIN-LIKE PROTEIN"/>
    <property type="match status" value="1"/>
</dbReference>
<dbReference type="PROSITE" id="PS00289">
    <property type="entry name" value="PTX_1"/>
    <property type="match status" value="1"/>
</dbReference>
<dbReference type="InterPro" id="IPR000859">
    <property type="entry name" value="CUB_dom"/>
</dbReference>
<evidence type="ECO:0000313" key="6">
    <source>
        <dbReference type="Proteomes" id="UP001163046"/>
    </source>
</evidence>
<proteinExistence type="predicted"/>
<feature type="domain" description="CUB" evidence="3">
    <location>
        <begin position="64"/>
        <end position="183"/>
    </location>
</feature>
<dbReference type="FunFam" id="2.60.120.290:FF:000005">
    <property type="entry name" value="Procollagen C-endopeptidase enhancer 1"/>
    <property type="match status" value="1"/>
</dbReference>
<evidence type="ECO:0000256" key="1">
    <source>
        <dbReference type="ARBA" id="ARBA00023157"/>
    </source>
</evidence>
<dbReference type="SMART" id="SM00159">
    <property type="entry name" value="PTX"/>
    <property type="match status" value="1"/>
</dbReference>
<gene>
    <name evidence="5" type="ORF">OS493_033032</name>
</gene>
<dbReference type="SMART" id="SM00042">
    <property type="entry name" value="CUB"/>
    <property type="match status" value="1"/>
</dbReference>
<dbReference type="CDD" id="cd00041">
    <property type="entry name" value="CUB"/>
    <property type="match status" value="2"/>
</dbReference>
<sequence>MGSWYIKRLVNTRRILCSADYLKITNNTNHTYGTYCGQMTGKSIIVTGEYITLTFHSDFGLEEKGYQIYITAPCGSVVNNTLTSPGYPDEYPGRLDCVYRVPIPHGTIMNISFNDFELEPDTFHYSCSYDYLTITNNTNHVFGKYCGEQTGQTLLVSGQYVDITFHTDNNLSKRGFVLVFTAVPLEREWSYELIFSGESSDYILLPRITDLKDFTACWWLKTEPPTNWSTVFSLHNYKNESVVSFSFNGSGSYLFHVKHNQRTFSVDDDVITDERWHHVCITWSSGNGNWKFYTDGVKNAAGVGLGSSCSTEVGYLLVGMFKGNVTRFNMWDEYIDDVSRIEKIAHACSSLTGNVVPWPEVYLWRKGNVAKMNGTLCKFTEFSHWNFAPYWTKTYDSLSGRSGTFRDPRWSTLKGVASITAFDSLNLGQYNSECLSNPNLCHQGLSLSFWLRHRRKY</sequence>
<accession>A0A9W9ZJA6</accession>
<dbReference type="SUPFAM" id="SSF49854">
    <property type="entry name" value="Spermadhesin, CUB domain"/>
    <property type="match status" value="2"/>
</dbReference>
<dbReference type="AlphaFoldDB" id="A0A9W9ZJA6"/>
<dbReference type="GO" id="GO:0005615">
    <property type="term" value="C:extracellular space"/>
    <property type="evidence" value="ECO:0007669"/>
    <property type="project" value="TreeGrafter"/>
</dbReference>
<dbReference type="OrthoDB" id="8871962at2759"/>
<comment type="caution">
    <text evidence="5">The sequence shown here is derived from an EMBL/GenBank/DDBJ whole genome shotgun (WGS) entry which is preliminary data.</text>
</comment>
<dbReference type="PROSITE" id="PS51828">
    <property type="entry name" value="PTX_2"/>
    <property type="match status" value="1"/>
</dbReference>
<dbReference type="Pfam" id="PF13385">
    <property type="entry name" value="Laminin_G_3"/>
    <property type="match status" value="1"/>
</dbReference>
<dbReference type="SUPFAM" id="SSF49899">
    <property type="entry name" value="Concanavalin A-like lectins/glucanases"/>
    <property type="match status" value="1"/>
</dbReference>
<dbReference type="Pfam" id="PF00431">
    <property type="entry name" value="CUB"/>
    <property type="match status" value="2"/>
</dbReference>
<name>A0A9W9ZJA6_9CNID</name>
<keyword evidence="6" id="KW-1185">Reference proteome</keyword>
<dbReference type="PROSITE" id="PS01180">
    <property type="entry name" value="CUB"/>
    <property type="match status" value="1"/>
</dbReference>
<comment type="caution">
    <text evidence="2">Lacks conserved residue(s) required for the propagation of feature annotation.</text>
</comment>
<dbReference type="GO" id="GO:0004252">
    <property type="term" value="F:serine-type endopeptidase activity"/>
    <property type="evidence" value="ECO:0007669"/>
    <property type="project" value="TreeGrafter"/>
</dbReference>
<dbReference type="InterPro" id="IPR001759">
    <property type="entry name" value="PTX_dom"/>
</dbReference>
<evidence type="ECO:0000259" key="3">
    <source>
        <dbReference type="PROSITE" id="PS01180"/>
    </source>
</evidence>
<dbReference type="PANTHER" id="PTHR24255">
    <property type="entry name" value="COMPLEMENT COMPONENT 1, S SUBCOMPONENT-RELATED"/>
    <property type="match status" value="1"/>
</dbReference>
<reference evidence="5" key="1">
    <citation type="submission" date="2023-01" db="EMBL/GenBank/DDBJ databases">
        <title>Genome assembly of the deep-sea coral Lophelia pertusa.</title>
        <authorList>
            <person name="Herrera S."/>
            <person name="Cordes E."/>
        </authorList>
    </citation>
    <scope>NUCLEOTIDE SEQUENCE</scope>
    <source>
        <strain evidence="5">USNM1676648</strain>
        <tissue evidence="5">Polyp</tissue>
    </source>
</reference>
<evidence type="ECO:0000259" key="4">
    <source>
        <dbReference type="PROSITE" id="PS51828"/>
    </source>
</evidence>